<feature type="compositionally biased region" description="Low complexity" evidence="1">
    <location>
        <begin position="1"/>
        <end position="15"/>
    </location>
</feature>
<dbReference type="EMBL" id="FWXR01000027">
    <property type="protein sequence ID" value="SMD10019.1"/>
    <property type="molecule type" value="Genomic_DNA"/>
</dbReference>
<organism evidence="2 3">
    <name type="scientific">Fulvimarina manganoxydans</name>
    <dbReference type="NCBI Taxonomy" id="937218"/>
    <lineage>
        <taxon>Bacteria</taxon>
        <taxon>Pseudomonadati</taxon>
        <taxon>Pseudomonadota</taxon>
        <taxon>Alphaproteobacteria</taxon>
        <taxon>Hyphomicrobiales</taxon>
        <taxon>Aurantimonadaceae</taxon>
        <taxon>Fulvimarina</taxon>
    </lineage>
</organism>
<gene>
    <name evidence="2" type="ORF">SAMN06297251_12725</name>
</gene>
<dbReference type="AlphaFoldDB" id="A0A1W2EJV0"/>
<accession>A0A1W2EJV0</accession>
<evidence type="ECO:0000313" key="3">
    <source>
        <dbReference type="Proteomes" id="UP000192656"/>
    </source>
</evidence>
<feature type="region of interest" description="Disordered" evidence="1">
    <location>
        <begin position="1"/>
        <end position="22"/>
    </location>
</feature>
<reference evidence="2 3" key="1">
    <citation type="submission" date="2017-04" db="EMBL/GenBank/DDBJ databases">
        <authorList>
            <person name="Afonso C.L."/>
            <person name="Miller P.J."/>
            <person name="Scott M.A."/>
            <person name="Spackman E."/>
            <person name="Goraichik I."/>
            <person name="Dimitrov K.M."/>
            <person name="Suarez D.L."/>
            <person name="Swayne D.E."/>
        </authorList>
    </citation>
    <scope>NUCLEOTIDE SEQUENCE [LARGE SCALE GENOMIC DNA]</scope>
    <source>
        <strain evidence="2 3">CGMCC 1.10972</strain>
    </source>
</reference>
<protein>
    <submittedName>
        <fullName evidence="2">Uncharacterized protein</fullName>
    </submittedName>
</protein>
<proteinExistence type="predicted"/>
<dbReference type="Proteomes" id="UP000192656">
    <property type="component" value="Unassembled WGS sequence"/>
</dbReference>
<evidence type="ECO:0000256" key="1">
    <source>
        <dbReference type="SAM" id="MobiDB-lite"/>
    </source>
</evidence>
<dbReference type="STRING" id="937218.SAMN06297251_12725"/>
<name>A0A1W2EJV0_9HYPH</name>
<dbReference type="RefSeq" id="WP_084412400.1">
    <property type="nucleotide sequence ID" value="NZ_FWXR01000027.1"/>
</dbReference>
<sequence length="122" mass="12670">MAKAPLKPDAAAPEPSTALVSQPVAVTNDATSSAAPVADPNEVVEFDVRPGVESIMGKRLKNATTVSMTRHAAQHLLRVGQIAEKGKHPANWAQVQARLDAEAAEAKAKADRDKAAADRAGA</sequence>
<keyword evidence="3" id="KW-1185">Reference proteome</keyword>
<feature type="region of interest" description="Disordered" evidence="1">
    <location>
        <begin position="102"/>
        <end position="122"/>
    </location>
</feature>
<evidence type="ECO:0000313" key="2">
    <source>
        <dbReference type="EMBL" id="SMD10019.1"/>
    </source>
</evidence>